<protein>
    <submittedName>
        <fullName evidence="6">Glycosyltransferase family 2 protein</fullName>
    </submittedName>
</protein>
<keyword evidence="7" id="KW-1185">Reference proteome</keyword>
<accession>A0A4Q2U0H7</accession>
<comment type="similarity">
    <text evidence="1">Belongs to the glycosyltransferase 2 family.</text>
</comment>
<evidence type="ECO:0000259" key="5">
    <source>
        <dbReference type="Pfam" id="PF13632"/>
    </source>
</evidence>
<dbReference type="Pfam" id="PF13632">
    <property type="entry name" value="Glyco_trans_2_3"/>
    <property type="match status" value="1"/>
</dbReference>
<dbReference type="Gene3D" id="3.90.550.10">
    <property type="entry name" value="Spore Coat Polysaccharide Biosynthesis Protein SpsA, Chain A"/>
    <property type="match status" value="1"/>
</dbReference>
<keyword evidence="4" id="KW-0812">Transmembrane</keyword>
<feature type="domain" description="Glycosyltransferase 2-like" evidence="5">
    <location>
        <begin position="206"/>
        <end position="401"/>
    </location>
</feature>
<dbReference type="PANTHER" id="PTHR43630">
    <property type="entry name" value="POLY-BETA-1,6-N-ACETYL-D-GLUCOSAMINE SYNTHASE"/>
    <property type="match status" value="1"/>
</dbReference>
<keyword evidence="2" id="KW-0328">Glycosyltransferase</keyword>
<feature type="transmembrane region" description="Helical" evidence="4">
    <location>
        <begin position="34"/>
        <end position="56"/>
    </location>
</feature>
<proteinExistence type="inferred from homology"/>
<dbReference type="PANTHER" id="PTHR43630:SF1">
    <property type="entry name" value="POLY-BETA-1,6-N-ACETYL-D-GLUCOSAMINE SYNTHASE"/>
    <property type="match status" value="1"/>
</dbReference>
<name>A0A4Q2U0H7_9HYPH</name>
<evidence type="ECO:0000256" key="4">
    <source>
        <dbReference type="SAM" id="Phobius"/>
    </source>
</evidence>
<dbReference type="Proteomes" id="UP000290759">
    <property type="component" value="Unassembled WGS sequence"/>
</dbReference>
<dbReference type="CDD" id="cd06423">
    <property type="entry name" value="CESA_like"/>
    <property type="match status" value="1"/>
</dbReference>
<reference evidence="6 7" key="1">
    <citation type="submission" date="2018-12" db="EMBL/GenBank/DDBJ databases">
        <authorList>
            <person name="Grouzdev D.S."/>
            <person name="Krutkina M.S."/>
        </authorList>
    </citation>
    <scope>NUCLEOTIDE SEQUENCE [LARGE SCALE GENOMIC DNA]</scope>
    <source>
        <strain evidence="6 7">RmlP026</strain>
    </source>
</reference>
<dbReference type="RefSeq" id="WP_129228923.1">
    <property type="nucleotide sequence ID" value="NZ_QYBB01000036.1"/>
</dbReference>
<evidence type="ECO:0000256" key="3">
    <source>
        <dbReference type="ARBA" id="ARBA00022679"/>
    </source>
</evidence>
<evidence type="ECO:0000313" key="6">
    <source>
        <dbReference type="EMBL" id="RYC29923.1"/>
    </source>
</evidence>
<dbReference type="OrthoDB" id="276604at2"/>
<feature type="transmembrane region" description="Helical" evidence="4">
    <location>
        <begin position="63"/>
        <end position="86"/>
    </location>
</feature>
<reference evidence="6 7" key="2">
    <citation type="submission" date="2019-02" db="EMBL/GenBank/DDBJ databases">
        <title>'Lichenibacterium ramalinii' gen. nov. sp. nov., 'Lichenibacterium minor' gen. nov. sp. nov.</title>
        <authorList>
            <person name="Pankratov T."/>
        </authorList>
    </citation>
    <scope>NUCLEOTIDE SEQUENCE [LARGE SCALE GENOMIC DNA]</scope>
    <source>
        <strain evidence="6 7">RmlP026</strain>
    </source>
</reference>
<evidence type="ECO:0000256" key="2">
    <source>
        <dbReference type="ARBA" id="ARBA00022676"/>
    </source>
</evidence>
<evidence type="ECO:0000313" key="7">
    <source>
        <dbReference type="Proteomes" id="UP000290759"/>
    </source>
</evidence>
<organism evidence="6 7">
    <name type="scientific">Lichenibacterium minor</name>
    <dbReference type="NCBI Taxonomy" id="2316528"/>
    <lineage>
        <taxon>Bacteria</taxon>
        <taxon>Pseudomonadati</taxon>
        <taxon>Pseudomonadota</taxon>
        <taxon>Alphaproteobacteria</taxon>
        <taxon>Hyphomicrobiales</taxon>
        <taxon>Lichenihabitantaceae</taxon>
        <taxon>Lichenibacterium</taxon>
    </lineage>
</organism>
<sequence>MSIALASRTAAPPAPAGAFEAARRRISPRYAGPVGIAWPAALIHGGLTLLWLALLVRAFLPDGLWSWAAGLLYIAYDTALLLFVFWKTLPLVGGPASAARARGADTPRPTLAVVVAAHDEDAVLAATLDALLGQSDPPDRILVADDGSGERTVRLLAGRFALPEPEPGTVGAPGRLHPTLGWLRLPHGGKSAALNRAMELLDEEVVLTVDADTLLDRDAIGAMRDAFAADPGLVAATGVLLPVCDATLSGRLFEWFQTYEYLRNFLSRYAWSRMDSLLLISGAFAGFRRAALVEVGGFDADCLVEDYELIHRLKRHGTLTGRGWTTAVLGSARARTEAPATLGAFLRQRRRWFGGFLQTQTWYRDMIGNPRYGRLGLAMLPVKAADTLQPVYGLTAAALLIGDLVTGRLGVAASVSAVIGAKIALDLGFHVWSVWLFRRWLGVRARTSLPSAVLASLVEPFCFQILRHLGAAAGWVVYLTGASSWGAQSRGGLAASEGE</sequence>
<keyword evidence="3 6" id="KW-0808">Transferase</keyword>
<evidence type="ECO:0000256" key="1">
    <source>
        <dbReference type="ARBA" id="ARBA00006739"/>
    </source>
</evidence>
<dbReference type="SUPFAM" id="SSF53448">
    <property type="entry name" value="Nucleotide-diphospho-sugar transferases"/>
    <property type="match status" value="1"/>
</dbReference>
<dbReference type="EMBL" id="QYBB01000036">
    <property type="protein sequence ID" value="RYC29923.1"/>
    <property type="molecule type" value="Genomic_DNA"/>
</dbReference>
<comment type="caution">
    <text evidence="6">The sequence shown here is derived from an EMBL/GenBank/DDBJ whole genome shotgun (WGS) entry which is preliminary data.</text>
</comment>
<keyword evidence="4" id="KW-0472">Membrane</keyword>
<dbReference type="GO" id="GO:0016757">
    <property type="term" value="F:glycosyltransferase activity"/>
    <property type="evidence" value="ECO:0007669"/>
    <property type="project" value="UniProtKB-KW"/>
</dbReference>
<dbReference type="AlphaFoldDB" id="A0A4Q2U0H7"/>
<keyword evidence="4" id="KW-1133">Transmembrane helix</keyword>
<gene>
    <name evidence="6" type="ORF">D3273_21375</name>
</gene>
<dbReference type="InterPro" id="IPR029044">
    <property type="entry name" value="Nucleotide-diphossugar_trans"/>
</dbReference>
<dbReference type="InterPro" id="IPR001173">
    <property type="entry name" value="Glyco_trans_2-like"/>
</dbReference>